<dbReference type="Gene3D" id="1.10.10.60">
    <property type="entry name" value="Homeodomain-like"/>
    <property type="match status" value="1"/>
</dbReference>
<accession>A0A0H3DDX1</accession>
<dbReference type="GO" id="GO:0003700">
    <property type="term" value="F:DNA-binding transcription factor activity"/>
    <property type="evidence" value="ECO:0007669"/>
    <property type="project" value="TreeGrafter"/>
</dbReference>
<dbReference type="Pfam" id="PF00440">
    <property type="entry name" value="TetR_N"/>
    <property type="match status" value="1"/>
</dbReference>
<dbReference type="OrthoDB" id="9796019at2"/>
<dbReference type="KEGG" id="amd:AMED_6701"/>
<evidence type="ECO:0000313" key="6">
    <source>
        <dbReference type="EMBL" id="ADJ48427.1"/>
    </source>
</evidence>
<dbReference type="SUPFAM" id="SSF46689">
    <property type="entry name" value="Homeodomain-like"/>
    <property type="match status" value="1"/>
</dbReference>
<dbReference type="eggNOG" id="COG1309">
    <property type="taxonomic scope" value="Bacteria"/>
</dbReference>
<evidence type="ECO:0000256" key="4">
    <source>
        <dbReference type="PROSITE-ProRule" id="PRU00335"/>
    </source>
</evidence>
<evidence type="ECO:0000256" key="2">
    <source>
        <dbReference type="ARBA" id="ARBA00023125"/>
    </source>
</evidence>
<dbReference type="EMBL" id="CP002000">
    <property type="protein sequence ID" value="ADJ48427.1"/>
    <property type="molecule type" value="Genomic_DNA"/>
</dbReference>
<dbReference type="InterPro" id="IPR011075">
    <property type="entry name" value="TetR_C"/>
</dbReference>
<dbReference type="Proteomes" id="UP000000328">
    <property type="component" value="Chromosome"/>
</dbReference>
<gene>
    <name evidence="6" type="ordered locus">AMED_6701</name>
</gene>
<dbReference type="PANTHER" id="PTHR30055:SF148">
    <property type="entry name" value="TETR-FAMILY TRANSCRIPTIONAL REGULATOR"/>
    <property type="match status" value="1"/>
</dbReference>
<dbReference type="InterPro" id="IPR036271">
    <property type="entry name" value="Tet_transcr_reg_TetR-rel_C_sf"/>
</dbReference>
<name>A0A0H3DDX1_AMYMU</name>
<dbReference type="InterPro" id="IPR009057">
    <property type="entry name" value="Homeodomain-like_sf"/>
</dbReference>
<dbReference type="PRINTS" id="PR00455">
    <property type="entry name" value="HTHTETR"/>
</dbReference>
<proteinExistence type="predicted"/>
<dbReference type="HOGENOM" id="CLU_069356_25_6_11"/>
<dbReference type="RefSeq" id="WP_013228475.1">
    <property type="nucleotide sequence ID" value="NC_014318.1"/>
</dbReference>
<keyword evidence="2 4" id="KW-0238">DNA-binding</keyword>
<dbReference type="GeneID" id="92874352"/>
<keyword evidence="3" id="KW-0804">Transcription</keyword>
<dbReference type="PROSITE" id="PS50977">
    <property type="entry name" value="HTH_TETR_2"/>
    <property type="match status" value="1"/>
</dbReference>
<dbReference type="GO" id="GO:0000976">
    <property type="term" value="F:transcription cis-regulatory region binding"/>
    <property type="evidence" value="ECO:0007669"/>
    <property type="project" value="TreeGrafter"/>
</dbReference>
<evidence type="ECO:0000256" key="3">
    <source>
        <dbReference type="ARBA" id="ARBA00023163"/>
    </source>
</evidence>
<evidence type="ECO:0000259" key="5">
    <source>
        <dbReference type="PROSITE" id="PS50977"/>
    </source>
</evidence>
<reference evidence="6 7" key="1">
    <citation type="journal article" date="2010" name="Cell Res.">
        <title>Complete genome sequence of the rifamycin SV-producing Amycolatopsis mediterranei U32 revealed its genetic characteristics in phylogeny and metabolism.</title>
        <authorList>
            <person name="Zhao W."/>
            <person name="Zhong Y."/>
            <person name="Yuan H."/>
            <person name="Wang J."/>
            <person name="Zheng H."/>
            <person name="Wang Y."/>
            <person name="Cen X."/>
            <person name="Xu F."/>
            <person name="Bai J."/>
            <person name="Han X."/>
            <person name="Lu G."/>
            <person name="Zhu Y."/>
            <person name="Shao Z."/>
            <person name="Yan H."/>
            <person name="Li C."/>
            <person name="Peng N."/>
            <person name="Zhang Z."/>
            <person name="Zhang Y."/>
            <person name="Lin W."/>
            <person name="Fan Y."/>
            <person name="Qin Z."/>
            <person name="Hu Y."/>
            <person name="Zhu B."/>
            <person name="Wang S."/>
            <person name="Ding X."/>
            <person name="Zhao G.P."/>
        </authorList>
    </citation>
    <scope>NUCLEOTIDE SEQUENCE [LARGE SCALE GENOMIC DNA]</scope>
    <source>
        <strain evidence="7">U-32</strain>
    </source>
</reference>
<sequence>MTDQSRPGRKRSEQSRLAILAATLELVAEAGYGTLTIEGIAARSGVGKQTIYRWWPSKADVLLDALATKADLQIPVPDEGSFRANLARFLGSTFELGGKSPVADTLRALMAQAQIDPEFGNRFREDFLFRRRDALGTLVDRARERGELPAGVRPGTVLDVVFGTLWYRLLATREPVDGGLADELVALLADHGASTAEIR</sequence>
<dbReference type="InterPro" id="IPR050109">
    <property type="entry name" value="HTH-type_TetR-like_transc_reg"/>
</dbReference>
<dbReference type="InterPro" id="IPR001647">
    <property type="entry name" value="HTH_TetR"/>
</dbReference>
<dbReference type="PATRIC" id="fig|749927.5.peg.6970"/>
<dbReference type="PANTHER" id="PTHR30055">
    <property type="entry name" value="HTH-TYPE TRANSCRIPTIONAL REGULATOR RUTR"/>
    <property type="match status" value="1"/>
</dbReference>
<dbReference type="Gene3D" id="1.10.357.10">
    <property type="entry name" value="Tetracycline Repressor, domain 2"/>
    <property type="match status" value="1"/>
</dbReference>
<dbReference type="Pfam" id="PF16859">
    <property type="entry name" value="TetR_C_11"/>
    <property type="match status" value="1"/>
</dbReference>
<keyword evidence="1" id="KW-0805">Transcription regulation</keyword>
<evidence type="ECO:0000313" key="7">
    <source>
        <dbReference type="Proteomes" id="UP000000328"/>
    </source>
</evidence>
<protein>
    <submittedName>
        <fullName evidence="6">TetR family transcriptional regulator</fullName>
    </submittedName>
</protein>
<feature type="DNA-binding region" description="H-T-H motif" evidence="4">
    <location>
        <begin position="36"/>
        <end position="55"/>
    </location>
</feature>
<evidence type="ECO:0000256" key="1">
    <source>
        <dbReference type="ARBA" id="ARBA00023015"/>
    </source>
</evidence>
<dbReference type="SUPFAM" id="SSF48498">
    <property type="entry name" value="Tetracyclin repressor-like, C-terminal domain"/>
    <property type="match status" value="1"/>
</dbReference>
<feature type="domain" description="HTH tetR-type" evidence="5">
    <location>
        <begin position="13"/>
        <end position="73"/>
    </location>
</feature>
<dbReference type="AlphaFoldDB" id="A0A0H3DDX1"/>
<organism evidence="6 7">
    <name type="scientific">Amycolatopsis mediterranei (strain U-32)</name>
    <dbReference type="NCBI Taxonomy" id="749927"/>
    <lineage>
        <taxon>Bacteria</taxon>
        <taxon>Bacillati</taxon>
        <taxon>Actinomycetota</taxon>
        <taxon>Actinomycetes</taxon>
        <taxon>Pseudonocardiales</taxon>
        <taxon>Pseudonocardiaceae</taxon>
        <taxon>Amycolatopsis</taxon>
    </lineage>
</organism>